<dbReference type="SUPFAM" id="SSF57716">
    <property type="entry name" value="Glucocorticoid receptor-like (DNA-binding domain)"/>
    <property type="match status" value="1"/>
</dbReference>
<feature type="zinc finger region" description="dksA C4-type" evidence="1">
    <location>
        <begin position="64"/>
        <end position="88"/>
    </location>
</feature>
<dbReference type="PANTHER" id="PTHR33823">
    <property type="entry name" value="RNA POLYMERASE-BINDING TRANSCRIPTION FACTOR DKSA-RELATED"/>
    <property type="match status" value="1"/>
</dbReference>
<dbReference type="PROSITE" id="PS51128">
    <property type="entry name" value="ZF_DKSA_2"/>
    <property type="match status" value="1"/>
</dbReference>
<organism evidence="2 3">
    <name type="scientific">Catenovulum maritimum</name>
    <dbReference type="NCBI Taxonomy" id="1513271"/>
    <lineage>
        <taxon>Bacteria</taxon>
        <taxon>Pseudomonadati</taxon>
        <taxon>Pseudomonadota</taxon>
        <taxon>Gammaproteobacteria</taxon>
        <taxon>Alteromonadales</taxon>
        <taxon>Alteromonadaceae</taxon>
        <taxon>Catenovulum</taxon>
    </lineage>
</organism>
<sequence>MLQLLNSDNLSDKQTALQLLGINNDEQLELLEKEFHSRFEDKIELLEKIEASISQIEIGLYGTCAKCDENIEQSILNQHPYAQYCQSCQSEDTH</sequence>
<gene>
    <name evidence="2" type="ORF">XM47_06785</name>
</gene>
<dbReference type="Gene3D" id="1.20.120.910">
    <property type="entry name" value="DksA, coiled-coil domain"/>
    <property type="match status" value="1"/>
</dbReference>
<evidence type="ECO:0000256" key="1">
    <source>
        <dbReference type="PROSITE-ProRule" id="PRU00510"/>
    </source>
</evidence>
<keyword evidence="3" id="KW-1185">Reference proteome</keyword>
<comment type="caution">
    <text evidence="2">The sequence shown here is derived from an EMBL/GenBank/DDBJ whole genome shotgun (WGS) entry which is preliminary data.</text>
</comment>
<dbReference type="PANTHER" id="PTHR33823:SF4">
    <property type="entry name" value="GENERAL STRESS PROTEIN 16O"/>
    <property type="match status" value="1"/>
</dbReference>
<proteinExistence type="predicted"/>
<dbReference type="EMBL" id="LAZL01000008">
    <property type="protein sequence ID" value="KMT65903.1"/>
    <property type="molecule type" value="Genomic_DNA"/>
</dbReference>
<accession>A0A0J8GYU1</accession>
<dbReference type="AlphaFoldDB" id="A0A0J8GYU1"/>
<dbReference type="Proteomes" id="UP000037600">
    <property type="component" value="Unassembled WGS sequence"/>
</dbReference>
<protein>
    <submittedName>
        <fullName evidence="2">Uncharacterized protein</fullName>
    </submittedName>
</protein>
<evidence type="ECO:0000313" key="2">
    <source>
        <dbReference type="EMBL" id="KMT65903.1"/>
    </source>
</evidence>
<reference evidence="2 3" key="1">
    <citation type="submission" date="2015-04" db="EMBL/GenBank/DDBJ databases">
        <title>Draft Genome Sequence of the Novel Agar-Digesting Marine Bacterium Q1.</title>
        <authorList>
            <person name="Li Y."/>
            <person name="Li D."/>
            <person name="Chen G."/>
            <person name="Du Z."/>
        </authorList>
    </citation>
    <scope>NUCLEOTIDE SEQUENCE [LARGE SCALE GENOMIC DNA]</scope>
    <source>
        <strain evidence="2 3">Q1</strain>
    </source>
</reference>
<evidence type="ECO:0000313" key="3">
    <source>
        <dbReference type="Proteomes" id="UP000037600"/>
    </source>
</evidence>
<name>A0A0J8GYU1_9ALTE</name>
<dbReference type="STRING" id="1513271.XM47_06785"/>